<feature type="compositionally biased region" description="Low complexity" evidence="1">
    <location>
        <begin position="768"/>
        <end position="783"/>
    </location>
</feature>
<keyword evidence="2" id="KW-1185">Reference proteome</keyword>
<name>A0A1I8IQX1_9PLAT</name>
<feature type="compositionally biased region" description="Polar residues" evidence="1">
    <location>
        <begin position="746"/>
        <end position="767"/>
    </location>
</feature>
<reference evidence="3" key="1">
    <citation type="submission" date="2016-11" db="UniProtKB">
        <authorList>
            <consortium name="WormBaseParasite"/>
        </authorList>
    </citation>
    <scope>IDENTIFICATION</scope>
</reference>
<dbReference type="WBParaSite" id="maker-uti_cns_0015346-snap-gene-0.3-mRNA-1">
    <property type="protein sequence ID" value="maker-uti_cns_0015346-snap-gene-0.3-mRNA-1"/>
    <property type="gene ID" value="maker-uti_cns_0015346-snap-gene-0.3"/>
</dbReference>
<dbReference type="SUPFAM" id="SSF49764">
    <property type="entry name" value="HSP20-like chaperones"/>
    <property type="match status" value="1"/>
</dbReference>
<feature type="compositionally biased region" description="Low complexity" evidence="1">
    <location>
        <begin position="799"/>
        <end position="814"/>
    </location>
</feature>
<dbReference type="Proteomes" id="UP000095280">
    <property type="component" value="Unplaced"/>
</dbReference>
<dbReference type="AlphaFoldDB" id="A0A1I8IQX1"/>
<dbReference type="Gene3D" id="2.60.40.790">
    <property type="match status" value="1"/>
</dbReference>
<feature type="compositionally biased region" description="Polar residues" evidence="1">
    <location>
        <begin position="784"/>
        <end position="798"/>
    </location>
</feature>
<accession>A0A1I8IQX1</accession>
<evidence type="ECO:0000313" key="3">
    <source>
        <dbReference type="WBParaSite" id="maker-uti_cns_0015346-snap-gene-0.3-mRNA-1"/>
    </source>
</evidence>
<feature type="region of interest" description="Disordered" evidence="1">
    <location>
        <begin position="716"/>
        <end position="735"/>
    </location>
</feature>
<proteinExistence type="predicted"/>
<sequence>MANSGASEFSVVDINDEQPKKGVCTVFLSDAGVKKKSKSELKLTADSVHVTVQADADKSLEFRVKKLPGEIVEGSTKLKLSDGKVTLTIKKKEAKSWAAYASDNLESPTVPKLHFNQSQRQFMKRIGGCLARSDRRGAAVLAGGSAAGAAGAAVPAPVVGAESTSGSNRSLGCAGCGVRISRCWFHLVPSLSSTAWFADLRDSGRLPAKVDSEAQLLHQVSTDDVVAAWRNEEPVLHRLVAVAHLQLVHHQADSGPVRSEFQRRPDLPVATRHCVDCDHLVRGIDSSLLAATATPEASHVLPLAGQGVVGPWSRPQRVQAPPGLAVLPAGAGRCLPFAATFWPLGCRIDWTAAVLEVDGAIALASLEASSMETAMLSAFARLRSSTFSLLALAEAISGYHHVGLLAEDLLELRLSCCERVVLLDCLACSSNPLTFESKQMEQKALLQRFRLFLPFGLLELGRLVIKFKGLNPSAPWYCRWIFRSSRAPEVKIGLRWCMARQAWVASGLITRVPRYRKSLHVEMASPLGRRWGIVSTHVQHLRLACVNLQADPSAFLGESIESVLGCYRVSAQQRDVVSVGEGWERHSKPILLYGMEAVPMTTTRERALDAIHRNLLRKALGVRYPAVLPTAQLMARSKSPSLSATLRRRRQALLGHCLRRFARGDDNPLGLAVLHPPTERSNWRSVAQTRIRPLLATPTLPTSLLAPLTVSNFSGSKDWRRQRRDPTVTDGSGGVQELAEMGVHDQLQQSTTNSRPAPTVNNKLQTSSNSQQQTPDQLQQSTTNSRPALTVNNTLHTSSNSQQQTPDQLQQSTTNSRPALTVNNTLQTSSNHHAGSRSLPDSYLAAVHEHHRRCHRPDRLATSGTPLLEADSVELAAEQTARGRAGVGVMACEFRATLMPL</sequence>
<dbReference type="CDD" id="cd06463">
    <property type="entry name" value="p23_like"/>
    <property type="match status" value="1"/>
</dbReference>
<organism evidence="2 3">
    <name type="scientific">Macrostomum lignano</name>
    <dbReference type="NCBI Taxonomy" id="282301"/>
    <lineage>
        <taxon>Eukaryota</taxon>
        <taxon>Metazoa</taxon>
        <taxon>Spiralia</taxon>
        <taxon>Lophotrochozoa</taxon>
        <taxon>Platyhelminthes</taxon>
        <taxon>Rhabditophora</taxon>
        <taxon>Macrostomorpha</taxon>
        <taxon>Macrostomida</taxon>
        <taxon>Macrostomidae</taxon>
        <taxon>Macrostomum</taxon>
    </lineage>
</organism>
<dbReference type="InterPro" id="IPR008978">
    <property type="entry name" value="HSP20-like_chaperone"/>
</dbReference>
<evidence type="ECO:0000256" key="1">
    <source>
        <dbReference type="SAM" id="MobiDB-lite"/>
    </source>
</evidence>
<evidence type="ECO:0000313" key="2">
    <source>
        <dbReference type="Proteomes" id="UP000095280"/>
    </source>
</evidence>
<protein>
    <submittedName>
        <fullName evidence="3">CS domain-containing protein</fullName>
    </submittedName>
</protein>
<feature type="region of interest" description="Disordered" evidence="1">
    <location>
        <begin position="745"/>
        <end position="817"/>
    </location>
</feature>